<protein>
    <submittedName>
        <fullName evidence="1">Uncharacterized protein</fullName>
    </submittedName>
</protein>
<accession>A0A251PQZ2</accession>
<proteinExistence type="predicted"/>
<dbReference type="Gramene" id="ONI13490">
    <property type="protein sequence ID" value="ONI13490"/>
    <property type="gene ID" value="PRUPE_4G225400"/>
</dbReference>
<sequence length="129" mass="14873">MHIVITAHSWGNQLLSTVHSQILPYTIILQPINRPSSLLAIHTPKPEEEWQEASSSSNCRLHTKPKPSSIMLLFFHNTTTRVLNITRKTIPNHPNSRKHHMHLTSNILFQSEQQKHSLLLNLWRLALTP</sequence>
<name>A0A251PQZ2_PRUPE</name>
<evidence type="ECO:0000313" key="1">
    <source>
        <dbReference type="EMBL" id="ONI13490.1"/>
    </source>
</evidence>
<keyword evidence="2" id="KW-1185">Reference proteome</keyword>
<organism evidence="1 2">
    <name type="scientific">Prunus persica</name>
    <name type="common">Peach</name>
    <name type="synonym">Amygdalus persica</name>
    <dbReference type="NCBI Taxonomy" id="3760"/>
    <lineage>
        <taxon>Eukaryota</taxon>
        <taxon>Viridiplantae</taxon>
        <taxon>Streptophyta</taxon>
        <taxon>Embryophyta</taxon>
        <taxon>Tracheophyta</taxon>
        <taxon>Spermatophyta</taxon>
        <taxon>Magnoliopsida</taxon>
        <taxon>eudicotyledons</taxon>
        <taxon>Gunneridae</taxon>
        <taxon>Pentapetalae</taxon>
        <taxon>rosids</taxon>
        <taxon>fabids</taxon>
        <taxon>Rosales</taxon>
        <taxon>Rosaceae</taxon>
        <taxon>Amygdaloideae</taxon>
        <taxon>Amygdaleae</taxon>
        <taxon>Prunus</taxon>
    </lineage>
</organism>
<reference evidence="1 2" key="1">
    <citation type="journal article" date="2013" name="Nat. Genet.">
        <title>The high-quality draft genome of peach (Prunus persica) identifies unique patterns of genetic diversity, domestication and genome evolution.</title>
        <authorList>
            <consortium name="International Peach Genome Initiative"/>
            <person name="Verde I."/>
            <person name="Abbott A.G."/>
            <person name="Scalabrin S."/>
            <person name="Jung S."/>
            <person name="Shu S."/>
            <person name="Marroni F."/>
            <person name="Zhebentyayeva T."/>
            <person name="Dettori M.T."/>
            <person name="Grimwood J."/>
            <person name="Cattonaro F."/>
            <person name="Zuccolo A."/>
            <person name="Rossini L."/>
            <person name="Jenkins J."/>
            <person name="Vendramin E."/>
            <person name="Meisel L.A."/>
            <person name="Decroocq V."/>
            <person name="Sosinski B."/>
            <person name="Prochnik S."/>
            <person name="Mitros T."/>
            <person name="Policriti A."/>
            <person name="Cipriani G."/>
            <person name="Dondini L."/>
            <person name="Ficklin S."/>
            <person name="Goodstein D.M."/>
            <person name="Xuan P."/>
            <person name="Del Fabbro C."/>
            <person name="Aramini V."/>
            <person name="Copetti D."/>
            <person name="Gonzalez S."/>
            <person name="Horner D.S."/>
            <person name="Falchi R."/>
            <person name="Lucas S."/>
            <person name="Mica E."/>
            <person name="Maldonado J."/>
            <person name="Lazzari B."/>
            <person name="Bielenberg D."/>
            <person name="Pirona R."/>
            <person name="Miculan M."/>
            <person name="Barakat A."/>
            <person name="Testolin R."/>
            <person name="Stella A."/>
            <person name="Tartarini S."/>
            <person name="Tonutti P."/>
            <person name="Arus P."/>
            <person name="Orellana A."/>
            <person name="Wells C."/>
            <person name="Main D."/>
            <person name="Vizzotto G."/>
            <person name="Silva H."/>
            <person name="Salamini F."/>
            <person name="Schmutz J."/>
            <person name="Morgante M."/>
            <person name="Rokhsar D.S."/>
        </authorList>
    </citation>
    <scope>NUCLEOTIDE SEQUENCE [LARGE SCALE GENOMIC DNA]</scope>
    <source>
        <strain evidence="2">cv. Nemared</strain>
    </source>
</reference>
<dbReference type="EMBL" id="CM007654">
    <property type="protein sequence ID" value="ONI13490.1"/>
    <property type="molecule type" value="Genomic_DNA"/>
</dbReference>
<evidence type="ECO:0000313" key="2">
    <source>
        <dbReference type="Proteomes" id="UP000006882"/>
    </source>
</evidence>
<dbReference type="Proteomes" id="UP000006882">
    <property type="component" value="Chromosome G4"/>
</dbReference>
<gene>
    <name evidence="1" type="ORF">PRUPE_4G225400</name>
</gene>
<dbReference type="AlphaFoldDB" id="A0A251PQZ2"/>